<sequence length="99" mass="10949">GLRSWEWCGGDGVECRVRKGGGLYMEVLVLSNEVMVLVKWLMVVICLWIWALIGPVKDLLVNPISIDDYEFVDADDQVVAGGDDASFPSVDDAELHIPQ</sequence>
<gene>
    <name evidence="2" type="ORF">Tci_599858</name>
</gene>
<accession>A0A699JEN2</accession>
<name>A0A699JEN2_TANCI</name>
<feature type="transmembrane region" description="Helical" evidence="1">
    <location>
        <begin position="34"/>
        <end position="53"/>
    </location>
</feature>
<proteinExistence type="predicted"/>
<protein>
    <submittedName>
        <fullName evidence="2">Uncharacterized protein</fullName>
    </submittedName>
</protein>
<dbReference type="AlphaFoldDB" id="A0A699JEN2"/>
<keyword evidence="1" id="KW-1133">Transmembrane helix</keyword>
<evidence type="ECO:0000256" key="1">
    <source>
        <dbReference type="SAM" id="Phobius"/>
    </source>
</evidence>
<feature type="non-terminal residue" evidence="2">
    <location>
        <position position="1"/>
    </location>
</feature>
<comment type="caution">
    <text evidence="2">The sequence shown here is derived from an EMBL/GenBank/DDBJ whole genome shotgun (WGS) entry which is preliminary data.</text>
</comment>
<evidence type="ECO:0000313" key="2">
    <source>
        <dbReference type="EMBL" id="GFA27886.1"/>
    </source>
</evidence>
<keyword evidence="1" id="KW-0812">Transmembrane</keyword>
<reference evidence="2" key="1">
    <citation type="journal article" date="2019" name="Sci. Rep.">
        <title>Draft genome of Tanacetum cinerariifolium, the natural source of mosquito coil.</title>
        <authorList>
            <person name="Yamashiro T."/>
            <person name="Shiraishi A."/>
            <person name="Satake H."/>
            <person name="Nakayama K."/>
        </authorList>
    </citation>
    <scope>NUCLEOTIDE SEQUENCE</scope>
</reference>
<dbReference type="EMBL" id="BKCJ010397210">
    <property type="protein sequence ID" value="GFA27886.1"/>
    <property type="molecule type" value="Genomic_DNA"/>
</dbReference>
<organism evidence="2">
    <name type="scientific">Tanacetum cinerariifolium</name>
    <name type="common">Dalmatian daisy</name>
    <name type="synonym">Chrysanthemum cinerariifolium</name>
    <dbReference type="NCBI Taxonomy" id="118510"/>
    <lineage>
        <taxon>Eukaryota</taxon>
        <taxon>Viridiplantae</taxon>
        <taxon>Streptophyta</taxon>
        <taxon>Embryophyta</taxon>
        <taxon>Tracheophyta</taxon>
        <taxon>Spermatophyta</taxon>
        <taxon>Magnoliopsida</taxon>
        <taxon>eudicotyledons</taxon>
        <taxon>Gunneridae</taxon>
        <taxon>Pentapetalae</taxon>
        <taxon>asterids</taxon>
        <taxon>campanulids</taxon>
        <taxon>Asterales</taxon>
        <taxon>Asteraceae</taxon>
        <taxon>Asteroideae</taxon>
        <taxon>Anthemideae</taxon>
        <taxon>Anthemidinae</taxon>
        <taxon>Tanacetum</taxon>
    </lineage>
</organism>
<keyword evidence="1" id="KW-0472">Membrane</keyword>